<proteinExistence type="inferred from homology"/>
<dbReference type="PATRIC" id="fig|1319815.3.peg.2536"/>
<sequence>MKKLLSTIFFISSLVSYAEGFQIITLGSDGGVMDGSISGYLIRDKNDENFIALDAGTVLPGIKSGLEKESFKNITIPQDTEWSDIGYIFREKIKGYLISHGHLDHISGLVISSTEDTAKDIYGLNSTIETLKNNVFNWKLWPNFSNEGEGFKLNQYKYQVLEPNKIKDLNGTNLKVTAFPLSHSNYESTMFLLENNDEYIVYYGDVGPDKVEKSNGLEESFKVLGPLIKDKKLKAIMIESSFDNSKDDKGLFGHLSPRWINEEFKVLEKYSGKGTLKGLNVVITHIKPSLKKSENTRENIRKELLNNNIHGVKYYFPTQGESLEF</sequence>
<dbReference type="Pfam" id="PF02112">
    <property type="entry name" value="PDEase_II"/>
    <property type="match status" value="1"/>
</dbReference>
<keyword evidence="1" id="KW-0378">Hydrolase</keyword>
<dbReference type="eggNOG" id="COG5212">
    <property type="taxonomic scope" value="Bacteria"/>
</dbReference>
<dbReference type="InterPro" id="IPR000396">
    <property type="entry name" value="Pdiesterase2"/>
</dbReference>
<keyword evidence="1" id="KW-0114">cAMP</keyword>
<evidence type="ECO:0000256" key="2">
    <source>
        <dbReference type="SAM" id="SignalP"/>
    </source>
</evidence>
<name>U7V472_9FUSO</name>
<keyword evidence="2" id="KW-0732">Signal</keyword>
<dbReference type="SUPFAM" id="SSF56281">
    <property type="entry name" value="Metallo-hydrolase/oxidoreductase"/>
    <property type="match status" value="1"/>
</dbReference>
<comment type="caution">
    <text evidence="3">The sequence shown here is derived from an EMBL/GenBank/DDBJ whole genome shotgun (WGS) entry which is preliminary data.</text>
</comment>
<feature type="signal peptide" evidence="2">
    <location>
        <begin position="1"/>
        <end position="18"/>
    </location>
</feature>
<keyword evidence="4" id="KW-1185">Reference proteome</keyword>
<dbReference type="Gene3D" id="3.60.15.10">
    <property type="entry name" value="Ribonuclease Z/Hydroxyacylglutathione hydrolase-like"/>
    <property type="match status" value="1"/>
</dbReference>
<organism evidence="3 4">
    <name type="scientific">Cetobacterium somerae ATCC BAA-474</name>
    <dbReference type="NCBI Taxonomy" id="1319815"/>
    <lineage>
        <taxon>Bacteria</taxon>
        <taxon>Fusobacteriati</taxon>
        <taxon>Fusobacteriota</taxon>
        <taxon>Fusobacteriia</taxon>
        <taxon>Fusobacteriales</taxon>
        <taxon>Fusobacteriaceae</taxon>
        <taxon>Cetobacterium</taxon>
    </lineage>
</organism>
<evidence type="ECO:0000313" key="4">
    <source>
        <dbReference type="Proteomes" id="UP000017081"/>
    </source>
</evidence>
<gene>
    <name evidence="3" type="ORF">HMPREF0202_02649</name>
</gene>
<dbReference type="HOGENOM" id="CLU_016658_2_0_0"/>
<dbReference type="PANTHER" id="PTHR28283:SF1">
    <property type="entry name" value="3',5'-CYCLIC-NUCLEOTIDE PHOSPHODIESTERASE 1"/>
    <property type="match status" value="1"/>
</dbReference>
<dbReference type="CDD" id="cd07735">
    <property type="entry name" value="class_II_PDE_MBL-fold"/>
    <property type="match status" value="1"/>
</dbReference>
<dbReference type="PANTHER" id="PTHR28283">
    <property type="entry name" value="3',5'-CYCLIC-NUCLEOTIDE PHOSPHODIESTERASE 1"/>
    <property type="match status" value="1"/>
</dbReference>
<protein>
    <submittedName>
        <fullName evidence="3">Putative 3',5'-cyclic-nucleotide phosphodiesterase</fullName>
    </submittedName>
</protein>
<dbReference type="InterPro" id="IPR036866">
    <property type="entry name" value="RibonucZ/Hydroxyglut_hydro"/>
</dbReference>
<evidence type="ECO:0000313" key="3">
    <source>
        <dbReference type="EMBL" id="ERT66301.1"/>
    </source>
</evidence>
<dbReference type="RefSeq" id="WP_023052177.1">
    <property type="nucleotide sequence ID" value="NZ_CP173065.2"/>
</dbReference>
<dbReference type="GO" id="GO:0004115">
    <property type="term" value="F:3',5'-cyclic-AMP phosphodiesterase activity"/>
    <property type="evidence" value="ECO:0007669"/>
    <property type="project" value="UniProtKB-UniRule"/>
</dbReference>
<dbReference type="Proteomes" id="UP000017081">
    <property type="component" value="Unassembled WGS sequence"/>
</dbReference>
<accession>U7V472</accession>
<dbReference type="STRING" id="1319815.HMPREF0202_02649"/>
<dbReference type="GO" id="GO:0047555">
    <property type="term" value="F:3',5'-cyclic-GMP phosphodiesterase activity"/>
    <property type="evidence" value="ECO:0007669"/>
    <property type="project" value="TreeGrafter"/>
</dbReference>
<feature type="chain" id="PRO_5004688512" evidence="2">
    <location>
        <begin position="19"/>
        <end position="325"/>
    </location>
</feature>
<dbReference type="EMBL" id="AXZF01000144">
    <property type="protein sequence ID" value="ERT66301.1"/>
    <property type="molecule type" value="Genomic_DNA"/>
</dbReference>
<evidence type="ECO:0000256" key="1">
    <source>
        <dbReference type="PIRNR" id="PIRNR000962"/>
    </source>
</evidence>
<dbReference type="AlphaFoldDB" id="U7V472"/>
<dbReference type="PIRSF" id="PIRSF000962">
    <property type="entry name" value="Cyc_nuc_PDEase"/>
    <property type="match status" value="1"/>
</dbReference>
<dbReference type="GO" id="GO:1902660">
    <property type="term" value="P:negative regulation of glucose mediated signaling pathway"/>
    <property type="evidence" value="ECO:0007669"/>
    <property type="project" value="TreeGrafter"/>
</dbReference>
<dbReference type="GO" id="GO:0006198">
    <property type="term" value="P:cAMP catabolic process"/>
    <property type="evidence" value="ECO:0007669"/>
    <property type="project" value="UniProtKB-UniRule"/>
</dbReference>
<reference evidence="3 4" key="1">
    <citation type="submission" date="2013-08" db="EMBL/GenBank/DDBJ databases">
        <authorList>
            <person name="Weinstock G."/>
            <person name="Sodergren E."/>
            <person name="Wylie T."/>
            <person name="Fulton L."/>
            <person name="Fulton R."/>
            <person name="Fronick C."/>
            <person name="O'Laughlin M."/>
            <person name="Godfrey J."/>
            <person name="Miner T."/>
            <person name="Herter B."/>
            <person name="Appelbaum E."/>
            <person name="Cordes M."/>
            <person name="Lek S."/>
            <person name="Wollam A."/>
            <person name="Pepin K.H."/>
            <person name="Palsikar V.B."/>
            <person name="Mitreva M."/>
            <person name="Wilson R.K."/>
        </authorList>
    </citation>
    <scope>NUCLEOTIDE SEQUENCE [LARGE SCALE GENOMIC DNA]</scope>
    <source>
        <strain evidence="3 4">ATCC BAA-474</strain>
    </source>
</reference>
<comment type="similarity">
    <text evidence="1">Belongs to the cyclic nucleotide phosphodiesterase class-II family.</text>
</comment>
<dbReference type="PRINTS" id="PR00388">
    <property type="entry name" value="PDIESTERASE2"/>
</dbReference>